<dbReference type="FunFam" id="3.40.50.300:FF:000145">
    <property type="entry name" value="probable ATP-dependent RNA helicase DHX40"/>
    <property type="match status" value="1"/>
</dbReference>
<evidence type="ECO:0000256" key="3">
    <source>
        <dbReference type="ARBA" id="ARBA00022801"/>
    </source>
</evidence>
<keyword evidence="5" id="KW-0067">ATP-binding</keyword>
<feature type="compositionally biased region" description="Basic and acidic residues" evidence="7">
    <location>
        <begin position="444"/>
        <end position="459"/>
    </location>
</feature>
<keyword evidence="3" id="KW-0378">Hydrolase</keyword>
<name>A0A8H4W6T6_9HELO</name>
<dbReference type="InterPro" id="IPR011709">
    <property type="entry name" value="DEAD-box_helicase_OB_fold"/>
</dbReference>
<gene>
    <name evidence="10" type="ORF">G7Y89_g2602</name>
</gene>
<evidence type="ECO:0000256" key="5">
    <source>
        <dbReference type="ARBA" id="ARBA00022840"/>
    </source>
</evidence>
<dbReference type="SUPFAM" id="SSF52540">
    <property type="entry name" value="P-loop containing nucleoside triphosphate hydrolases"/>
    <property type="match status" value="1"/>
</dbReference>
<dbReference type="PROSITE" id="PS51192">
    <property type="entry name" value="HELICASE_ATP_BIND_1"/>
    <property type="match status" value="1"/>
</dbReference>
<dbReference type="SMART" id="SM00490">
    <property type="entry name" value="HELICc"/>
    <property type="match status" value="1"/>
</dbReference>
<dbReference type="InterPro" id="IPR002464">
    <property type="entry name" value="DNA/RNA_helicase_DEAH_CS"/>
</dbReference>
<keyword evidence="4" id="KW-0347">Helicase</keyword>
<protein>
    <recommendedName>
        <fullName evidence="1">RNA helicase</fullName>
        <ecNumber evidence="1">3.6.4.13</ecNumber>
    </recommendedName>
</protein>
<dbReference type="AlphaFoldDB" id="A0A8H4W6T6"/>
<dbReference type="PROSITE" id="PS00690">
    <property type="entry name" value="DEAH_ATP_HELICASE"/>
    <property type="match status" value="1"/>
</dbReference>
<dbReference type="OrthoDB" id="10253254at2759"/>
<dbReference type="PANTHER" id="PTHR18934:SF118">
    <property type="entry name" value="ATP-DEPENDENT RNA HELICASE DHX33"/>
    <property type="match status" value="1"/>
</dbReference>
<dbReference type="GO" id="GO:1990904">
    <property type="term" value="C:ribonucleoprotein complex"/>
    <property type="evidence" value="ECO:0007669"/>
    <property type="project" value="UniProtKB-ARBA"/>
</dbReference>
<dbReference type="Pfam" id="PF07717">
    <property type="entry name" value="OB_NTP_bind"/>
    <property type="match status" value="1"/>
</dbReference>
<dbReference type="GO" id="GO:0003724">
    <property type="term" value="F:RNA helicase activity"/>
    <property type="evidence" value="ECO:0007669"/>
    <property type="project" value="UniProtKB-EC"/>
</dbReference>
<feature type="compositionally biased region" description="Low complexity" evidence="7">
    <location>
        <begin position="78"/>
        <end position="91"/>
    </location>
</feature>
<dbReference type="Pfam" id="PF21010">
    <property type="entry name" value="HA2_C"/>
    <property type="match status" value="1"/>
</dbReference>
<comment type="caution">
    <text evidence="10">The sequence shown here is derived from an EMBL/GenBank/DDBJ whole genome shotgun (WGS) entry which is preliminary data.</text>
</comment>
<dbReference type="CDD" id="cd18791">
    <property type="entry name" value="SF2_C_RHA"/>
    <property type="match status" value="1"/>
</dbReference>
<dbReference type="Gene3D" id="1.20.120.1080">
    <property type="match status" value="1"/>
</dbReference>
<comment type="catalytic activity">
    <reaction evidence="6">
        <text>ATP + H2O = ADP + phosphate + H(+)</text>
        <dbReference type="Rhea" id="RHEA:13065"/>
        <dbReference type="ChEBI" id="CHEBI:15377"/>
        <dbReference type="ChEBI" id="CHEBI:15378"/>
        <dbReference type="ChEBI" id="CHEBI:30616"/>
        <dbReference type="ChEBI" id="CHEBI:43474"/>
        <dbReference type="ChEBI" id="CHEBI:456216"/>
        <dbReference type="EC" id="3.6.4.13"/>
    </reaction>
</comment>
<dbReference type="Pfam" id="PF04408">
    <property type="entry name" value="WHD_HA2"/>
    <property type="match status" value="1"/>
</dbReference>
<evidence type="ECO:0000256" key="2">
    <source>
        <dbReference type="ARBA" id="ARBA00022741"/>
    </source>
</evidence>
<dbReference type="SMART" id="SM00487">
    <property type="entry name" value="DEXDc"/>
    <property type="match status" value="1"/>
</dbReference>
<reference evidence="10 11" key="1">
    <citation type="submission" date="2020-03" db="EMBL/GenBank/DDBJ databases">
        <title>Draft Genome Sequence of Cudoniella acicularis.</title>
        <authorList>
            <person name="Buettner E."/>
            <person name="Kellner H."/>
        </authorList>
    </citation>
    <scope>NUCLEOTIDE SEQUENCE [LARGE SCALE GENOMIC DNA]</scope>
    <source>
        <strain evidence="10 11">DSM 108380</strain>
    </source>
</reference>
<dbReference type="CDD" id="cd17917">
    <property type="entry name" value="DEXHc_RHA-like"/>
    <property type="match status" value="1"/>
</dbReference>
<keyword evidence="11" id="KW-1185">Reference proteome</keyword>
<dbReference type="InterPro" id="IPR014001">
    <property type="entry name" value="Helicase_ATP-bd"/>
</dbReference>
<organism evidence="10 11">
    <name type="scientific">Cudoniella acicularis</name>
    <dbReference type="NCBI Taxonomy" id="354080"/>
    <lineage>
        <taxon>Eukaryota</taxon>
        <taxon>Fungi</taxon>
        <taxon>Dikarya</taxon>
        <taxon>Ascomycota</taxon>
        <taxon>Pezizomycotina</taxon>
        <taxon>Leotiomycetes</taxon>
        <taxon>Helotiales</taxon>
        <taxon>Tricladiaceae</taxon>
        <taxon>Cudoniella</taxon>
    </lineage>
</organism>
<evidence type="ECO:0000259" key="8">
    <source>
        <dbReference type="PROSITE" id="PS51192"/>
    </source>
</evidence>
<dbReference type="InterPro" id="IPR007502">
    <property type="entry name" value="Helicase-assoc_dom"/>
</dbReference>
<evidence type="ECO:0000313" key="11">
    <source>
        <dbReference type="Proteomes" id="UP000566819"/>
    </source>
</evidence>
<dbReference type="GO" id="GO:0016787">
    <property type="term" value="F:hydrolase activity"/>
    <property type="evidence" value="ECO:0007669"/>
    <property type="project" value="UniProtKB-KW"/>
</dbReference>
<keyword evidence="2" id="KW-0547">Nucleotide-binding</keyword>
<dbReference type="InterPro" id="IPR001650">
    <property type="entry name" value="Helicase_C-like"/>
</dbReference>
<dbReference type="PROSITE" id="PS51194">
    <property type="entry name" value="HELICASE_CTER"/>
    <property type="match status" value="1"/>
</dbReference>
<feature type="compositionally biased region" description="Polar residues" evidence="7">
    <location>
        <begin position="106"/>
        <end position="115"/>
    </location>
</feature>
<feature type="compositionally biased region" description="Basic and acidic residues" evidence="7">
    <location>
        <begin position="24"/>
        <end position="42"/>
    </location>
</feature>
<dbReference type="GO" id="GO:0045943">
    <property type="term" value="P:positive regulation of transcription by RNA polymerase I"/>
    <property type="evidence" value="ECO:0007669"/>
    <property type="project" value="TreeGrafter"/>
</dbReference>
<feature type="domain" description="Helicase C-terminal" evidence="9">
    <location>
        <begin position="500"/>
        <end position="681"/>
    </location>
</feature>
<dbReference type="GO" id="GO:0005730">
    <property type="term" value="C:nucleolus"/>
    <property type="evidence" value="ECO:0007669"/>
    <property type="project" value="TreeGrafter"/>
</dbReference>
<proteinExistence type="predicted"/>
<dbReference type="GO" id="GO:0003725">
    <property type="term" value="F:double-stranded RNA binding"/>
    <property type="evidence" value="ECO:0007669"/>
    <property type="project" value="TreeGrafter"/>
</dbReference>
<dbReference type="InterPro" id="IPR048333">
    <property type="entry name" value="HA2_WH"/>
</dbReference>
<feature type="domain" description="Helicase ATP-binding" evidence="8">
    <location>
        <begin position="162"/>
        <end position="354"/>
    </location>
</feature>
<sequence length="941" mass="104249">MPEKIHTKFGDDSKPSAQVSSDTRQLDESAKKSSKTGHDPSKSPKANGIKRFPDGTPKLSSSEDSSSVLEGAKKEKPNSTSGASTNGNSNNLQGHNTTGAGKLNSGYLNMGQSSNKRPKLNGIMNSKPQYYQPSRQDLQKVAKKLDENRKKLPIWLKKADIRWLLRLNDVLLINGETGSGKSTQVPQFLYTEPWCERKKVTIKNKDGIDEEIAVGGMIAITQPRRVAATTLAHRVAAEMGCAITKNGEPGKVGYSVRFDTVVPVGTKIKFVTEGTLLQEMLIDPNLRKYSAVIIDEIHERSVDVDLITGFLRQLVHSNKEGRGGIPLKVIIMSATYDLGGTEAFFAKPETQPTYKPGQNYGRVIAPHMRERMTPEQIAKYEVKKDLEAKQKAEKESADASRRSSLESFSSWSGFSDTNEGENKDKPLSEEQTNSVKIKAMNGDKPAETVEEAKKAEPTKPKSVPGIPDGDIAENGVQDVYVRGRQYPVEVFYELTPTQDYVDNILRTILHQNMTEPLPGDFLVFLTGQDDIEALTAQLEHYKEKIVKQVPRLQIMPLYGSLPAQAQQAVFEPVTAKFTRKIVLSTNIAETSVTVPGVRVVIDCGKSKVKQFRPRLGMESLLSKPISKVSAIQRAGRAGREAAGKCFRAYTVEDFLNLVPDELPEILRSDVIEAVLKMKARGVDDVLSFPLMDSPDILAMEKALLQLHMMNALDGEGKLTETGKKMAHYPLPAAYGRVLIAAVDSQADCLLEAIDIISCLTTDSEIYLQPKSEDQSEAIEENRSDIYRREGDVMTLLTTMQRYAAEATDRNSWCEKRLISPRAMKMALNIRRQLRQVCSKQKLLKDMPAPDPQPFEPISPEKAEVLLKTFLKAFGTKTAVLSPDGSYSMSYGRHPIAIHPSSVLHGRKVEAIMFLDHVFTSKNYAKKVSAIQADWILEALEA</sequence>
<feature type="compositionally biased region" description="Basic and acidic residues" evidence="7">
    <location>
        <begin position="1"/>
        <end position="14"/>
    </location>
</feature>
<feature type="region of interest" description="Disordered" evidence="7">
    <location>
        <begin position="1"/>
        <end position="133"/>
    </location>
</feature>
<dbReference type="Pfam" id="PF00271">
    <property type="entry name" value="Helicase_C"/>
    <property type="match status" value="1"/>
</dbReference>
<dbReference type="SMART" id="SM00847">
    <property type="entry name" value="HA2"/>
    <property type="match status" value="1"/>
</dbReference>
<feature type="compositionally biased region" description="Low complexity" evidence="7">
    <location>
        <begin position="405"/>
        <end position="415"/>
    </location>
</feature>
<evidence type="ECO:0000256" key="1">
    <source>
        <dbReference type="ARBA" id="ARBA00012552"/>
    </source>
</evidence>
<evidence type="ECO:0000313" key="10">
    <source>
        <dbReference type="EMBL" id="KAF4635501.1"/>
    </source>
</evidence>
<feature type="compositionally biased region" description="Basic and acidic residues" evidence="7">
    <location>
        <begin position="389"/>
        <end position="404"/>
    </location>
</feature>
<dbReference type="InterPro" id="IPR027417">
    <property type="entry name" value="P-loop_NTPase"/>
</dbReference>
<dbReference type="Gene3D" id="3.40.50.300">
    <property type="entry name" value="P-loop containing nucleotide triphosphate hydrolases"/>
    <property type="match status" value="2"/>
</dbReference>
<feature type="region of interest" description="Disordered" evidence="7">
    <location>
        <begin position="389"/>
        <end position="471"/>
    </location>
</feature>
<dbReference type="Proteomes" id="UP000566819">
    <property type="component" value="Unassembled WGS sequence"/>
</dbReference>
<evidence type="ECO:0000256" key="4">
    <source>
        <dbReference type="ARBA" id="ARBA00022806"/>
    </source>
</evidence>
<feature type="compositionally biased region" description="Polar residues" evidence="7">
    <location>
        <begin position="123"/>
        <end position="133"/>
    </location>
</feature>
<dbReference type="PANTHER" id="PTHR18934">
    <property type="entry name" value="ATP-DEPENDENT RNA HELICASE"/>
    <property type="match status" value="1"/>
</dbReference>
<evidence type="ECO:0000256" key="6">
    <source>
        <dbReference type="ARBA" id="ARBA00047984"/>
    </source>
</evidence>
<dbReference type="GO" id="GO:0005524">
    <property type="term" value="F:ATP binding"/>
    <property type="evidence" value="ECO:0007669"/>
    <property type="project" value="UniProtKB-KW"/>
</dbReference>
<accession>A0A8H4W6T6</accession>
<dbReference type="EC" id="3.6.4.13" evidence="1"/>
<evidence type="ECO:0000256" key="7">
    <source>
        <dbReference type="SAM" id="MobiDB-lite"/>
    </source>
</evidence>
<evidence type="ECO:0000259" key="9">
    <source>
        <dbReference type="PROSITE" id="PS51194"/>
    </source>
</evidence>
<dbReference type="EMBL" id="JAAMPI010000116">
    <property type="protein sequence ID" value="KAF4635501.1"/>
    <property type="molecule type" value="Genomic_DNA"/>
</dbReference>